<dbReference type="NCBIfam" id="TIGR02532">
    <property type="entry name" value="IV_pilin_GFxxxE"/>
    <property type="match status" value="1"/>
</dbReference>
<proteinExistence type="predicted"/>
<organism evidence="2 3">
    <name type="scientific">Heliorestis acidaminivorans</name>
    <dbReference type="NCBI Taxonomy" id="553427"/>
    <lineage>
        <taxon>Bacteria</taxon>
        <taxon>Bacillati</taxon>
        <taxon>Bacillota</taxon>
        <taxon>Clostridia</taxon>
        <taxon>Eubacteriales</taxon>
        <taxon>Heliobacteriaceae</taxon>
        <taxon>Heliorestis</taxon>
    </lineage>
</organism>
<accession>A0A6I0F2X0</accession>
<feature type="transmembrane region" description="Helical" evidence="1">
    <location>
        <begin position="15"/>
        <end position="36"/>
    </location>
</feature>
<sequence length="127" mass="14134">MPTTSSRNPIKCSKGFSLIEIIIVIAVISILLTVVTTKLTGATEKMNAKVCNDNSLQVQELYEAYMILEDAEHSSMFFDAFLQEYDGEVVCPSGGQFMYINEMVQCNVHPRNDFDEEDGESEGVPVL</sequence>
<dbReference type="PROSITE" id="PS00409">
    <property type="entry name" value="PROKAR_NTER_METHYL"/>
    <property type="match status" value="1"/>
</dbReference>
<dbReference type="RefSeq" id="WP_151618740.1">
    <property type="nucleotide sequence ID" value="NZ_WBXO01000002.1"/>
</dbReference>
<dbReference type="Proteomes" id="UP000468766">
    <property type="component" value="Unassembled WGS sequence"/>
</dbReference>
<dbReference type="Pfam" id="PF07963">
    <property type="entry name" value="N_methyl"/>
    <property type="match status" value="1"/>
</dbReference>
<dbReference type="InterPro" id="IPR012902">
    <property type="entry name" value="N_methyl_site"/>
</dbReference>
<gene>
    <name evidence="2" type="ORF">F9B85_03910</name>
</gene>
<dbReference type="SUPFAM" id="SSF54523">
    <property type="entry name" value="Pili subunits"/>
    <property type="match status" value="1"/>
</dbReference>
<keyword evidence="1" id="KW-0472">Membrane</keyword>
<name>A0A6I0F2X0_9FIRM</name>
<keyword evidence="1" id="KW-1133">Transmembrane helix</keyword>
<evidence type="ECO:0000313" key="3">
    <source>
        <dbReference type="Proteomes" id="UP000468766"/>
    </source>
</evidence>
<dbReference type="Gene3D" id="3.30.700.10">
    <property type="entry name" value="Glycoprotein, Type 4 Pilin"/>
    <property type="match status" value="1"/>
</dbReference>
<dbReference type="AlphaFoldDB" id="A0A6I0F2X0"/>
<dbReference type="OrthoDB" id="1953969at2"/>
<dbReference type="EMBL" id="WBXO01000002">
    <property type="protein sequence ID" value="KAB2953773.1"/>
    <property type="molecule type" value="Genomic_DNA"/>
</dbReference>
<dbReference type="InterPro" id="IPR045584">
    <property type="entry name" value="Pilin-like"/>
</dbReference>
<reference evidence="2 3" key="1">
    <citation type="submission" date="2019-10" db="EMBL/GenBank/DDBJ databases">
        <title>Whole-genome sequence of the extremophile Heliorestis acidaminivorans DSM 24790.</title>
        <authorList>
            <person name="Kyndt J.A."/>
            <person name="Meyer T.E."/>
        </authorList>
    </citation>
    <scope>NUCLEOTIDE SEQUENCE [LARGE SCALE GENOMIC DNA]</scope>
    <source>
        <strain evidence="2 3">DSM 24790</strain>
    </source>
</reference>
<comment type="caution">
    <text evidence="2">The sequence shown here is derived from an EMBL/GenBank/DDBJ whole genome shotgun (WGS) entry which is preliminary data.</text>
</comment>
<evidence type="ECO:0000256" key="1">
    <source>
        <dbReference type="SAM" id="Phobius"/>
    </source>
</evidence>
<evidence type="ECO:0000313" key="2">
    <source>
        <dbReference type="EMBL" id="KAB2953773.1"/>
    </source>
</evidence>
<keyword evidence="3" id="KW-1185">Reference proteome</keyword>
<protein>
    <submittedName>
        <fullName evidence="2">Prepilin-type N-terminal cleavage/methylation domain-containing protein</fullName>
    </submittedName>
</protein>
<keyword evidence="1" id="KW-0812">Transmembrane</keyword>